<reference key="2">
    <citation type="submission" date="2011-10" db="EMBL/GenBank/DDBJ databases">
        <title>The genome and transcriptome sequence of Clonorchis sinensis provide insights into the carcinogenic liver fluke.</title>
        <authorList>
            <person name="Wang X."/>
            <person name="Huang Y."/>
            <person name="Chen W."/>
            <person name="Liu H."/>
            <person name="Guo L."/>
            <person name="Chen Y."/>
            <person name="Luo F."/>
            <person name="Zhou W."/>
            <person name="Sun J."/>
            <person name="Mao Q."/>
            <person name="Liang P."/>
            <person name="Zhou C."/>
            <person name="Tian Y."/>
            <person name="Men J."/>
            <person name="Lv X."/>
            <person name="Huang L."/>
            <person name="Zhou J."/>
            <person name="Hu Y."/>
            <person name="Li R."/>
            <person name="Zhang F."/>
            <person name="Lei H."/>
            <person name="Li X."/>
            <person name="Hu X."/>
            <person name="Liang C."/>
            <person name="Xu J."/>
            <person name="Wu Z."/>
            <person name="Yu X."/>
        </authorList>
    </citation>
    <scope>NUCLEOTIDE SEQUENCE</scope>
    <source>
        <strain>Henan</strain>
    </source>
</reference>
<dbReference type="GO" id="GO:0008270">
    <property type="term" value="F:zinc ion binding"/>
    <property type="evidence" value="ECO:0007669"/>
    <property type="project" value="UniProtKB-KW"/>
</dbReference>
<evidence type="ECO:0000313" key="8">
    <source>
        <dbReference type="EMBL" id="GAA54667.1"/>
    </source>
</evidence>
<dbReference type="PROSITE" id="PS50950">
    <property type="entry name" value="ZF_THAP"/>
    <property type="match status" value="1"/>
</dbReference>
<dbReference type="PANTHER" id="PTHR46029">
    <property type="entry name" value="C-TERMINAL-BINDING PROTEIN"/>
    <property type="match status" value="1"/>
</dbReference>
<proteinExistence type="predicted"/>
<evidence type="ECO:0000256" key="4">
    <source>
        <dbReference type="ARBA" id="ARBA00023125"/>
    </source>
</evidence>
<feature type="domain" description="THAP-type" evidence="7">
    <location>
        <begin position="68"/>
        <end position="146"/>
    </location>
</feature>
<evidence type="ECO:0000256" key="1">
    <source>
        <dbReference type="ARBA" id="ARBA00022723"/>
    </source>
</evidence>
<gene>
    <name evidence="8" type="ORF">CLF_104742</name>
</gene>
<dbReference type="AlphaFoldDB" id="G7YNY6"/>
<dbReference type="EMBL" id="DF143912">
    <property type="protein sequence ID" value="GAA54667.1"/>
    <property type="molecule type" value="Genomic_DNA"/>
</dbReference>
<dbReference type="Proteomes" id="UP000008909">
    <property type="component" value="Unassembled WGS sequence"/>
</dbReference>
<feature type="region of interest" description="Disordered" evidence="6">
    <location>
        <begin position="537"/>
        <end position="571"/>
    </location>
</feature>
<dbReference type="GO" id="GO:0003714">
    <property type="term" value="F:transcription corepressor activity"/>
    <property type="evidence" value="ECO:0007669"/>
    <property type="project" value="TreeGrafter"/>
</dbReference>
<dbReference type="GO" id="GO:0001221">
    <property type="term" value="F:transcription coregulator binding"/>
    <property type="evidence" value="ECO:0007669"/>
    <property type="project" value="TreeGrafter"/>
</dbReference>
<evidence type="ECO:0000313" key="9">
    <source>
        <dbReference type="Proteomes" id="UP000008909"/>
    </source>
</evidence>
<feature type="compositionally biased region" description="Polar residues" evidence="6">
    <location>
        <begin position="538"/>
        <end position="551"/>
    </location>
</feature>
<dbReference type="PANTHER" id="PTHR46029:SF7">
    <property type="entry name" value="C-TERMINAL-BINDING PROTEIN"/>
    <property type="match status" value="1"/>
</dbReference>
<dbReference type="Pfam" id="PF05485">
    <property type="entry name" value="THAP"/>
    <property type="match status" value="1"/>
</dbReference>
<evidence type="ECO:0000256" key="6">
    <source>
        <dbReference type="SAM" id="MobiDB-lite"/>
    </source>
</evidence>
<sequence length="1248" mass="140328">MEFWDLLITYKDKLAQKVIKKAFDQVIGVNSASRFESFYLRSEAESIKWQSMWHPNQIRLGGYSTETMPTTCGFPNCRFRSRYRGAEDNRHFYRVPKKPAVLRKRWLDAIGRTEETIVSQLRVCSGHFHGGEKHEGDIPVADPSVDPLVRIELPPKPARILGTTAGPRSGFTLRGGRSRGCGSTLKTKPNILRSGMMNFFNRNGTYNALNTNTTKFANAHPSSCLYGSSTTEHRPYNKWLLNPFASTFEEQASLPDVSKSQHDIGENPVGPGNFISTVQGNEKKSFIKSQSGFNAYNYDNHLAPERPAQGMRSHFPFTPLLPLSHGFTNISAKPHVAGISFKSSLKSSSFESLSPVADSSHKVYLTQHPVGGSQPATSVAALKFSQWVTSLQGMFGSKNADGHFNMQLFTNMFLKMLEKHAPITGPCEAMQSETYPLIFQETPKVCEISSNEAAANISGRQLNGKLMSFISESSKFGRSKMHQNSFSGWPSAGGSSFPAMQVHPINLTNPIHQIRPNIHDEVFSENTLVCDQYDKNGKASTEANSSDNQVASDIVRRPIKPPRTGPGSKIDQGELSLVFNKTWGELCVTHPVEGYSKREIHVSQTNSQVSSSYRKNLKVRQILSSTSSPLSGHSDLCKIEHCRCRYSRTKVYVLSDSTASQQNGGAQKPMVVFRGISDGAHELAVLEDIAEVIIMSTHVESERLERLRNTSRKLPNFYKLETVVAVVVNSDSCRSCILLTPEVKERDLRPVIMYPVFYDKNRGVKFNTIPRELFNVELLCEFIVSLLLVTTNRVFQFGRPRHISLKRPFSVPLEFGKSRWRSSNTTHNQRDIPKRNMIVPNSEIMDDNNWDEMPLVMLPSKRRYGQSVRQLTIGIIAQDRPKFLAMIVIVKKRNRYEQNRHLAIALAVIVRPPIIISTGTFNLNVYVYSDTLIKNLAISLCAFGCTIFVHQSSWTEDIGQLDHTRRFVNMEEMVAEVDWLVVLAGYKCVTDEVGAFVDDNSGAGQLITDSLLLKVKQGFISGALGVETHVVNNACLAHSLFIGLVQKRPECFRHPNMIYLPDYAARILLNAKEHRVFVARIIRQSLLKRKQCFNEANLGMKSFLPYPISSLFENHPFVQSIHGNDSILNHAPKPSELSYSSKKMEEENVTFQRKFGTDSPKGLAEQLDQKLDFQGFYLLPSSTPRIAKHLIKLKAVKIWFSSNAYQNSENGKFLTDVSRRYVVLVTRSSTKNDGFPKPLLFKESSSEY</sequence>
<dbReference type="GO" id="GO:0003677">
    <property type="term" value="F:DNA binding"/>
    <property type="evidence" value="ECO:0007669"/>
    <property type="project" value="UniProtKB-UniRule"/>
</dbReference>
<keyword evidence="2 5" id="KW-0863">Zinc-finger</keyword>
<dbReference type="GO" id="GO:0140297">
    <property type="term" value="F:DNA-binding transcription factor binding"/>
    <property type="evidence" value="ECO:0007669"/>
    <property type="project" value="TreeGrafter"/>
</dbReference>
<dbReference type="SUPFAM" id="SSF57716">
    <property type="entry name" value="Glucocorticoid receptor-like (DNA-binding domain)"/>
    <property type="match status" value="1"/>
</dbReference>
<protein>
    <recommendedName>
        <fullName evidence="7">THAP-type domain-containing protein</fullName>
    </recommendedName>
</protein>
<dbReference type="InterPro" id="IPR006612">
    <property type="entry name" value="THAP_Znf"/>
</dbReference>
<keyword evidence="4 5" id="KW-0238">DNA-binding</keyword>
<dbReference type="GO" id="GO:0006357">
    <property type="term" value="P:regulation of transcription by RNA polymerase II"/>
    <property type="evidence" value="ECO:0007669"/>
    <property type="project" value="TreeGrafter"/>
</dbReference>
<organism evidence="8 9">
    <name type="scientific">Clonorchis sinensis</name>
    <name type="common">Chinese liver fluke</name>
    <dbReference type="NCBI Taxonomy" id="79923"/>
    <lineage>
        <taxon>Eukaryota</taxon>
        <taxon>Metazoa</taxon>
        <taxon>Spiralia</taxon>
        <taxon>Lophotrochozoa</taxon>
        <taxon>Platyhelminthes</taxon>
        <taxon>Trematoda</taxon>
        <taxon>Digenea</taxon>
        <taxon>Opisthorchiida</taxon>
        <taxon>Opisthorchiata</taxon>
        <taxon>Opisthorchiidae</taxon>
        <taxon>Clonorchis</taxon>
    </lineage>
</organism>
<evidence type="ECO:0000256" key="3">
    <source>
        <dbReference type="ARBA" id="ARBA00022833"/>
    </source>
</evidence>
<reference evidence="8" key="1">
    <citation type="journal article" date="2011" name="Genome Biol.">
        <title>The draft genome of the carcinogenic human liver fluke Clonorchis sinensis.</title>
        <authorList>
            <person name="Wang X."/>
            <person name="Chen W."/>
            <person name="Huang Y."/>
            <person name="Sun J."/>
            <person name="Men J."/>
            <person name="Liu H."/>
            <person name="Luo F."/>
            <person name="Guo L."/>
            <person name="Lv X."/>
            <person name="Deng C."/>
            <person name="Zhou C."/>
            <person name="Fan Y."/>
            <person name="Li X."/>
            <person name="Huang L."/>
            <person name="Hu Y."/>
            <person name="Liang C."/>
            <person name="Hu X."/>
            <person name="Xu J."/>
            <person name="Yu X."/>
        </authorList>
    </citation>
    <scope>NUCLEOTIDE SEQUENCE [LARGE SCALE GENOMIC DNA]</scope>
    <source>
        <strain evidence="8">Henan</strain>
    </source>
</reference>
<keyword evidence="3" id="KW-0862">Zinc</keyword>
<dbReference type="InterPro" id="IPR051638">
    <property type="entry name" value="CTBP_dehydrogenase"/>
</dbReference>
<keyword evidence="1" id="KW-0479">Metal-binding</keyword>
<dbReference type="SMART" id="SM00980">
    <property type="entry name" value="THAP"/>
    <property type="match status" value="1"/>
</dbReference>
<accession>G7YNY6</accession>
<evidence type="ECO:0000256" key="2">
    <source>
        <dbReference type="ARBA" id="ARBA00022771"/>
    </source>
</evidence>
<feature type="region of interest" description="Disordered" evidence="6">
    <location>
        <begin position="159"/>
        <end position="187"/>
    </location>
</feature>
<keyword evidence="9" id="KW-1185">Reference proteome</keyword>
<dbReference type="GO" id="GO:0005634">
    <property type="term" value="C:nucleus"/>
    <property type="evidence" value="ECO:0007669"/>
    <property type="project" value="TreeGrafter"/>
</dbReference>
<evidence type="ECO:0000256" key="5">
    <source>
        <dbReference type="PROSITE-ProRule" id="PRU00309"/>
    </source>
</evidence>
<dbReference type="GO" id="GO:0003713">
    <property type="term" value="F:transcription coactivator activity"/>
    <property type="evidence" value="ECO:0007669"/>
    <property type="project" value="TreeGrafter"/>
</dbReference>
<evidence type="ECO:0000259" key="7">
    <source>
        <dbReference type="PROSITE" id="PS50950"/>
    </source>
</evidence>
<name>G7YNY6_CLOSI</name>